<protein>
    <submittedName>
        <fullName evidence="2">Uncharacterized protein</fullName>
    </submittedName>
</protein>
<dbReference type="EMBL" id="JADWDJ010000011">
    <property type="protein sequence ID" value="KAG5273939.1"/>
    <property type="molecule type" value="Genomic_DNA"/>
</dbReference>
<comment type="caution">
    <text evidence="2">The sequence shown here is derived from an EMBL/GenBank/DDBJ whole genome shotgun (WGS) entry which is preliminary data.</text>
</comment>
<reference evidence="2" key="1">
    <citation type="submission" date="2020-10" db="EMBL/GenBank/DDBJ databases">
        <title>Chromosome-scale genome assembly of the Allis shad, Alosa alosa.</title>
        <authorList>
            <person name="Margot Z."/>
            <person name="Christophe K."/>
            <person name="Cabau C."/>
            <person name="Louis A."/>
            <person name="Berthelot C."/>
            <person name="Parey E."/>
            <person name="Roest Crollius H."/>
            <person name="Montfort J."/>
            <person name="Robinson-Rechavi M."/>
            <person name="Bucao C."/>
            <person name="Bouchez O."/>
            <person name="Gislard M."/>
            <person name="Lluch J."/>
            <person name="Milhes M."/>
            <person name="Lampietro C."/>
            <person name="Lopez Roques C."/>
            <person name="Donnadieu C."/>
            <person name="Braasch I."/>
            <person name="Desvignes T."/>
            <person name="Postlethwait J."/>
            <person name="Bobe J."/>
            <person name="Guiguen Y."/>
        </authorList>
    </citation>
    <scope>NUCLEOTIDE SEQUENCE</scope>
    <source>
        <strain evidence="2">M-15738</strain>
        <tissue evidence="2">Blood</tissue>
    </source>
</reference>
<dbReference type="Pfam" id="PF17722">
    <property type="entry name" value="IFTAP"/>
    <property type="match status" value="1"/>
</dbReference>
<evidence type="ECO:0000313" key="2">
    <source>
        <dbReference type="EMBL" id="KAG5273939.1"/>
    </source>
</evidence>
<dbReference type="GO" id="GO:0005829">
    <property type="term" value="C:cytosol"/>
    <property type="evidence" value="ECO:0007669"/>
    <property type="project" value="TreeGrafter"/>
</dbReference>
<keyword evidence="3" id="KW-1185">Reference proteome</keyword>
<accession>A0AAV6GHC5</accession>
<dbReference type="Proteomes" id="UP000823561">
    <property type="component" value="Chromosome 11"/>
</dbReference>
<dbReference type="GO" id="GO:0007340">
    <property type="term" value="P:acrosome reaction"/>
    <property type="evidence" value="ECO:0007669"/>
    <property type="project" value="TreeGrafter"/>
</dbReference>
<organism evidence="2 3">
    <name type="scientific">Alosa alosa</name>
    <name type="common">allis shad</name>
    <dbReference type="NCBI Taxonomy" id="278164"/>
    <lineage>
        <taxon>Eukaryota</taxon>
        <taxon>Metazoa</taxon>
        <taxon>Chordata</taxon>
        <taxon>Craniata</taxon>
        <taxon>Vertebrata</taxon>
        <taxon>Euteleostomi</taxon>
        <taxon>Actinopterygii</taxon>
        <taxon>Neopterygii</taxon>
        <taxon>Teleostei</taxon>
        <taxon>Clupei</taxon>
        <taxon>Clupeiformes</taxon>
        <taxon>Clupeoidei</taxon>
        <taxon>Clupeidae</taxon>
        <taxon>Alosa</taxon>
    </lineage>
</organism>
<dbReference type="GO" id="GO:0097731">
    <property type="term" value="C:9+0 non-motile cilium"/>
    <property type="evidence" value="ECO:0007669"/>
    <property type="project" value="TreeGrafter"/>
</dbReference>
<feature type="region of interest" description="Disordered" evidence="1">
    <location>
        <begin position="176"/>
        <end position="248"/>
    </location>
</feature>
<feature type="region of interest" description="Disordered" evidence="1">
    <location>
        <begin position="51"/>
        <end position="84"/>
    </location>
</feature>
<dbReference type="GO" id="GO:0120160">
    <property type="term" value="F:intraciliary transport particle A binding"/>
    <property type="evidence" value="ECO:0007669"/>
    <property type="project" value="TreeGrafter"/>
</dbReference>
<evidence type="ECO:0000256" key="1">
    <source>
        <dbReference type="SAM" id="MobiDB-lite"/>
    </source>
</evidence>
<sequence length="308" mass="33401">MPGTVPPSGGGQQQDQAVAATLDLICSAPEQTYSHFLASFTQLNLETLRAEEPRDTRRDAGPEVIRDGRKGDGDTNLRRQRDVSDLPELSNSLDNAALRVEDNKDDLQGCSLLPGEVENGRLPTHTSSIIHSTQLEMCSTANATHSTQLKMCSTANATHSTQLEMCSTANATHSTQLEMCSTPPPSSTPPSWRCAPQQTQRTPPSSQSGEHVAHSTSEPSGEHATPSADSSQGEQTTQPASSETESHTVTTIEQVWIHTSSIRGNTVTTIEQVDREEVQPFHLDDNFDYDHVVLTHKYPTLPQNPAAN</sequence>
<name>A0AAV6GHC5_9TELE</name>
<dbReference type="AlphaFoldDB" id="A0AAV6GHC5"/>
<evidence type="ECO:0000313" key="3">
    <source>
        <dbReference type="Proteomes" id="UP000823561"/>
    </source>
</evidence>
<gene>
    <name evidence="2" type="ORF">AALO_G00157410</name>
</gene>
<dbReference type="PANTHER" id="PTHR35543">
    <property type="entry name" value="PROTEIN C11ORF74"/>
    <property type="match status" value="1"/>
</dbReference>
<feature type="compositionally biased region" description="Polar residues" evidence="1">
    <location>
        <begin position="227"/>
        <end position="248"/>
    </location>
</feature>
<feature type="compositionally biased region" description="Low complexity" evidence="1">
    <location>
        <begin position="196"/>
        <end position="208"/>
    </location>
</feature>
<dbReference type="GO" id="GO:0007283">
    <property type="term" value="P:spermatogenesis"/>
    <property type="evidence" value="ECO:0007669"/>
    <property type="project" value="TreeGrafter"/>
</dbReference>
<proteinExistence type="predicted"/>
<dbReference type="PANTHER" id="PTHR35543:SF1">
    <property type="entry name" value="INTRAFLAGELLAR TRANSPORT-ASSOCIATED PROTEIN"/>
    <property type="match status" value="1"/>
</dbReference>
<dbReference type="InterPro" id="IPR040028">
    <property type="entry name" value="IFTAP"/>
</dbReference>